<proteinExistence type="predicted"/>
<comment type="caution">
    <text evidence="1">The sequence shown here is derived from an EMBL/GenBank/DDBJ whole genome shotgun (WGS) entry which is preliminary data.</text>
</comment>
<accession>A0A511R623</accession>
<dbReference type="EMBL" id="BJXL01000167">
    <property type="protein sequence ID" value="GEM85068.1"/>
    <property type="molecule type" value="Genomic_DNA"/>
</dbReference>
<dbReference type="Proteomes" id="UP000321197">
    <property type="component" value="Unassembled WGS sequence"/>
</dbReference>
<evidence type="ECO:0000313" key="1">
    <source>
        <dbReference type="EMBL" id="GEM85068.1"/>
    </source>
</evidence>
<dbReference type="OrthoDB" id="27295at2"/>
<evidence type="ECO:0000313" key="2">
    <source>
        <dbReference type="Proteomes" id="UP000321197"/>
    </source>
</evidence>
<name>A0A511R623_9DEIN</name>
<protein>
    <submittedName>
        <fullName evidence="1">Uncharacterized protein</fullName>
    </submittedName>
</protein>
<dbReference type="AlphaFoldDB" id="A0A511R623"/>
<sequence>MRPKAVTLIVRMWQGPDGTVKASVKPADGGKTEHFPDLAALLHYLEQAQQAFDDNPEESRGLR</sequence>
<gene>
    <name evidence="1" type="ORF">MHY01S_32340</name>
</gene>
<reference evidence="1 2" key="1">
    <citation type="submission" date="2019-07" db="EMBL/GenBank/DDBJ databases">
        <title>Whole genome shotgun sequence of Meiothermus hypogaeus NBRC 106114.</title>
        <authorList>
            <person name="Hosoyama A."/>
            <person name="Uohara A."/>
            <person name="Ohji S."/>
            <person name="Ichikawa N."/>
        </authorList>
    </citation>
    <scope>NUCLEOTIDE SEQUENCE [LARGE SCALE GENOMIC DNA]</scope>
    <source>
        <strain evidence="1 2">NBRC 106114</strain>
    </source>
</reference>
<organism evidence="1 2">
    <name type="scientific">Meiothermus hypogaeus NBRC 106114</name>
    <dbReference type="NCBI Taxonomy" id="1227553"/>
    <lineage>
        <taxon>Bacteria</taxon>
        <taxon>Thermotogati</taxon>
        <taxon>Deinococcota</taxon>
        <taxon>Deinococci</taxon>
        <taxon>Thermales</taxon>
        <taxon>Thermaceae</taxon>
        <taxon>Meiothermus</taxon>
    </lineage>
</organism>